<evidence type="ECO:0000313" key="8">
    <source>
        <dbReference type="EMBL" id="OJJ68813.1"/>
    </source>
</evidence>
<dbReference type="OrthoDB" id="5069333at2759"/>
<comment type="subcellular location">
    <subcellularLocation>
        <location evidence="1">Nucleus</location>
    </subcellularLocation>
</comment>
<dbReference type="AlphaFoldDB" id="A0A1L9UB91"/>
<dbReference type="PANTHER" id="PTHR37534:SF49">
    <property type="entry name" value="LYSINE BIOSYNTHESIS REGULATORY PROTEIN LYS14"/>
    <property type="match status" value="1"/>
</dbReference>
<dbReference type="STRING" id="767769.A0A1L9UB91"/>
<keyword evidence="2" id="KW-0805">Transcription regulation</keyword>
<dbReference type="InterPro" id="IPR001138">
    <property type="entry name" value="Zn2Cys6_DnaBD"/>
</dbReference>
<keyword evidence="4" id="KW-0804">Transcription</keyword>
<dbReference type="OMA" id="CTRCWQK"/>
<dbReference type="InterPro" id="IPR021858">
    <property type="entry name" value="Fun_TF"/>
</dbReference>
<sequence length="586" mass="65944">MEPGSNKSSSRSSSSFRSQHGCTNCRRSRVKCDEQKPICTRCWQKDLPCRTLFRLKWESTYRDRGIAFGRSKSNRSPPDQRKSSTGAPERSSPFPEDTTWLAVPPVQPWTFVNNDTRFMQRLYVEEQGCAKPHLLPAVDARTALGELGPREPASALSMSPPSSDQLIGIKEAILQNLQSPLSLFPSLDGLGNQVLFDYYMNQICPRTVQSPLSMSPFASVILPYCVSAPPTVLQAIQALAACHWSQSDSRYSELSLRLKARVLNGLRHRINTHPQDIVTKDPEILVVMMFLCLYDIVDDCNQQWIIHLQGAKDIIRLRRRQQIASKGGNHDVQQDPVSSFTELFFAFQDVMGRTACGKAELFGSTYWGEEDTTINPWMGCSPALVSILFSIMDLSRSRQDIISEEGHEMFNARAAALINRLKCIKQESEIDGDNQVIQKIAELKRVTSIVYLNCALYGMTPSDSITKTYVRRILKDIVELLAMEPSCQVVWPLFVAAVELDPLDFAITLDPDTGKMTDGRRLVLELLMKMGRSSVSSVTRARVVIEQVWKSRDFCLSRSSRDKPSLTDLNDWEEFVMPVSDALSLA</sequence>
<dbReference type="GeneID" id="93575525"/>
<dbReference type="InterPro" id="IPR036864">
    <property type="entry name" value="Zn2-C6_fun-type_DNA-bd_sf"/>
</dbReference>
<dbReference type="Pfam" id="PF11951">
    <property type="entry name" value="Fungal_trans_2"/>
    <property type="match status" value="1"/>
</dbReference>
<dbReference type="GO" id="GO:0045944">
    <property type="term" value="P:positive regulation of transcription by RNA polymerase II"/>
    <property type="evidence" value="ECO:0007669"/>
    <property type="project" value="TreeGrafter"/>
</dbReference>
<feature type="region of interest" description="Disordered" evidence="6">
    <location>
        <begin position="1"/>
        <end position="21"/>
    </location>
</feature>
<evidence type="ECO:0000256" key="2">
    <source>
        <dbReference type="ARBA" id="ARBA00023015"/>
    </source>
</evidence>
<dbReference type="EMBL" id="KV878689">
    <property type="protein sequence ID" value="OJJ68813.1"/>
    <property type="molecule type" value="Genomic_DNA"/>
</dbReference>
<evidence type="ECO:0000256" key="4">
    <source>
        <dbReference type="ARBA" id="ARBA00023163"/>
    </source>
</evidence>
<dbReference type="Gene3D" id="4.10.240.10">
    <property type="entry name" value="Zn(2)-C6 fungal-type DNA-binding domain"/>
    <property type="match status" value="1"/>
</dbReference>
<gene>
    <name evidence="8" type="ORF">ASPBRDRAFT_32581</name>
</gene>
<accession>A0A1L9UB91</accession>
<dbReference type="PROSITE" id="PS00463">
    <property type="entry name" value="ZN2_CY6_FUNGAL_1"/>
    <property type="match status" value="1"/>
</dbReference>
<protein>
    <recommendedName>
        <fullName evidence="7">Zn(2)-C6 fungal-type domain-containing protein</fullName>
    </recommendedName>
</protein>
<dbReference type="CDD" id="cd00067">
    <property type="entry name" value="GAL4"/>
    <property type="match status" value="1"/>
</dbReference>
<dbReference type="VEuPathDB" id="FungiDB:ASPBRDRAFT_32581"/>
<evidence type="ECO:0000256" key="3">
    <source>
        <dbReference type="ARBA" id="ARBA00023125"/>
    </source>
</evidence>
<dbReference type="SMART" id="SM00066">
    <property type="entry name" value="GAL4"/>
    <property type="match status" value="1"/>
</dbReference>
<evidence type="ECO:0000256" key="6">
    <source>
        <dbReference type="SAM" id="MobiDB-lite"/>
    </source>
</evidence>
<keyword evidence="5" id="KW-0539">Nucleus</keyword>
<dbReference type="Pfam" id="PF00172">
    <property type="entry name" value="Zn_clus"/>
    <property type="match status" value="1"/>
</dbReference>
<dbReference type="RefSeq" id="XP_067476062.1">
    <property type="nucleotide sequence ID" value="XM_067623037.1"/>
</dbReference>
<evidence type="ECO:0000259" key="7">
    <source>
        <dbReference type="PROSITE" id="PS50048"/>
    </source>
</evidence>
<feature type="compositionally biased region" description="Low complexity" evidence="6">
    <location>
        <begin position="8"/>
        <end position="18"/>
    </location>
</feature>
<keyword evidence="9" id="KW-1185">Reference proteome</keyword>
<dbReference type="GO" id="GO:0008270">
    <property type="term" value="F:zinc ion binding"/>
    <property type="evidence" value="ECO:0007669"/>
    <property type="project" value="InterPro"/>
</dbReference>
<dbReference type="GO" id="GO:0000981">
    <property type="term" value="F:DNA-binding transcription factor activity, RNA polymerase II-specific"/>
    <property type="evidence" value="ECO:0007669"/>
    <property type="project" value="InterPro"/>
</dbReference>
<feature type="domain" description="Zn(2)-C6 fungal-type" evidence="7">
    <location>
        <begin position="21"/>
        <end position="51"/>
    </location>
</feature>
<evidence type="ECO:0000313" key="9">
    <source>
        <dbReference type="Proteomes" id="UP000184499"/>
    </source>
</evidence>
<evidence type="ECO:0000256" key="5">
    <source>
        <dbReference type="ARBA" id="ARBA00023242"/>
    </source>
</evidence>
<organism evidence="8 9">
    <name type="scientific">Aspergillus brasiliensis (strain CBS 101740 / IMI 381727 / IBT 21946)</name>
    <dbReference type="NCBI Taxonomy" id="767769"/>
    <lineage>
        <taxon>Eukaryota</taxon>
        <taxon>Fungi</taxon>
        <taxon>Dikarya</taxon>
        <taxon>Ascomycota</taxon>
        <taxon>Pezizomycotina</taxon>
        <taxon>Eurotiomycetes</taxon>
        <taxon>Eurotiomycetidae</taxon>
        <taxon>Eurotiales</taxon>
        <taxon>Aspergillaceae</taxon>
        <taxon>Aspergillus</taxon>
        <taxon>Aspergillus subgen. Circumdati</taxon>
    </lineage>
</organism>
<dbReference type="Proteomes" id="UP000184499">
    <property type="component" value="Unassembled WGS sequence"/>
</dbReference>
<evidence type="ECO:0000256" key="1">
    <source>
        <dbReference type="ARBA" id="ARBA00004123"/>
    </source>
</evidence>
<proteinExistence type="predicted"/>
<dbReference type="GO" id="GO:0005634">
    <property type="term" value="C:nucleus"/>
    <property type="evidence" value="ECO:0007669"/>
    <property type="project" value="UniProtKB-SubCell"/>
</dbReference>
<reference evidence="9" key="1">
    <citation type="journal article" date="2017" name="Genome Biol.">
        <title>Comparative genomics reveals high biological diversity and specific adaptations in the industrially and medically important fungal genus Aspergillus.</title>
        <authorList>
            <person name="de Vries R.P."/>
            <person name="Riley R."/>
            <person name="Wiebenga A."/>
            <person name="Aguilar-Osorio G."/>
            <person name="Amillis S."/>
            <person name="Uchima C.A."/>
            <person name="Anderluh G."/>
            <person name="Asadollahi M."/>
            <person name="Askin M."/>
            <person name="Barry K."/>
            <person name="Battaglia E."/>
            <person name="Bayram O."/>
            <person name="Benocci T."/>
            <person name="Braus-Stromeyer S.A."/>
            <person name="Caldana C."/>
            <person name="Canovas D."/>
            <person name="Cerqueira G.C."/>
            <person name="Chen F."/>
            <person name="Chen W."/>
            <person name="Choi C."/>
            <person name="Clum A."/>
            <person name="Dos Santos R.A."/>
            <person name="Damasio A.R."/>
            <person name="Diallinas G."/>
            <person name="Emri T."/>
            <person name="Fekete E."/>
            <person name="Flipphi M."/>
            <person name="Freyberg S."/>
            <person name="Gallo A."/>
            <person name="Gournas C."/>
            <person name="Habgood R."/>
            <person name="Hainaut M."/>
            <person name="Harispe M.L."/>
            <person name="Henrissat B."/>
            <person name="Hilden K.S."/>
            <person name="Hope R."/>
            <person name="Hossain A."/>
            <person name="Karabika E."/>
            <person name="Karaffa L."/>
            <person name="Karanyi Z."/>
            <person name="Krasevec N."/>
            <person name="Kuo A."/>
            <person name="Kusch H."/>
            <person name="LaButti K."/>
            <person name="Lagendijk E.L."/>
            <person name="Lapidus A."/>
            <person name="Levasseur A."/>
            <person name="Lindquist E."/>
            <person name="Lipzen A."/>
            <person name="Logrieco A.F."/>
            <person name="MacCabe A."/>
            <person name="Maekelae M.R."/>
            <person name="Malavazi I."/>
            <person name="Melin P."/>
            <person name="Meyer V."/>
            <person name="Mielnichuk N."/>
            <person name="Miskei M."/>
            <person name="Molnar A.P."/>
            <person name="Mule G."/>
            <person name="Ngan C.Y."/>
            <person name="Orejas M."/>
            <person name="Orosz E."/>
            <person name="Ouedraogo J.P."/>
            <person name="Overkamp K.M."/>
            <person name="Park H.-S."/>
            <person name="Perrone G."/>
            <person name="Piumi F."/>
            <person name="Punt P.J."/>
            <person name="Ram A.F."/>
            <person name="Ramon A."/>
            <person name="Rauscher S."/>
            <person name="Record E."/>
            <person name="Riano-Pachon D.M."/>
            <person name="Robert V."/>
            <person name="Roehrig J."/>
            <person name="Ruller R."/>
            <person name="Salamov A."/>
            <person name="Salih N.S."/>
            <person name="Samson R.A."/>
            <person name="Sandor E."/>
            <person name="Sanguinetti M."/>
            <person name="Schuetze T."/>
            <person name="Sepcic K."/>
            <person name="Shelest E."/>
            <person name="Sherlock G."/>
            <person name="Sophianopoulou V."/>
            <person name="Squina F.M."/>
            <person name="Sun H."/>
            <person name="Susca A."/>
            <person name="Todd R.B."/>
            <person name="Tsang A."/>
            <person name="Unkles S.E."/>
            <person name="van de Wiele N."/>
            <person name="van Rossen-Uffink D."/>
            <person name="Oliveira J.V."/>
            <person name="Vesth T.C."/>
            <person name="Visser J."/>
            <person name="Yu J.-H."/>
            <person name="Zhou M."/>
            <person name="Andersen M.R."/>
            <person name="Archer D.B."/>
            <person name="Baker S.E."/>
            <person name="Benoit I."/>
            <person name="Brakhage A.A."/>
            <person name="Braus G.H."/>
            <person name="Fischer R."/>
            <person name="Frisvad J.C."/>
            <person name="Goldman G.H."/>
            <person name="Houbraken J."/>
            <person name="Oakley B."/>
            <person name="Pocsi I."/>
            <person name="Scazzocchio C."/>
            <person name="Seiboth B."/>
            <person name="vanKuyk P.A."/>
            <person name="Wortman J."/>
            <person name="Dyer P.S."/>
            <person name="Grigoriev I.V."/>
        </authorList>
    </citation>
    <scope>NUCLEOTIDE SEQUENCE [LARGE SCALE GENOMIC DNA]</scope>
    <source>
        <strain evidence="9">CBS 101740 / IMI 381727 / IBT 21946</strain>
    </source>
</reference>
<dbReference type="PROSITE" id="PS50048">
    <property type="entry name" value="ZN2_CY6_FUNGAL_2"/>
    <property type="match status" value="1"/>
</dbReference>
<keyword evidence="3" id="KW-0238">DNA-binding</keyword>
<feature type="region of interest" description="Disordered" evidence="6">
    <location>
        <begin position="68"/>
        <end position="99"/>
    </location>
</feature>
<name>A0A1L9UB91_ASPBC</name>
<dbReference type="GO" id="GO:0000976">
    <property type="term" value="F:transcription cis-regulatory region binding"/>
    <property type="evidence" value="ECO:0007669"/>
    <property type="project" value="TreeGrafter"/>
</dbReference>
<dbReference type="SUPFAM" id="SSF57701">
    <property type="entry name" value="Zn2/Cys6 DNA-binding domain"/>
    <property type="match status" value="1"/>
</dbReference>
<dbReference type="PANTHER" id="PTHR37534">
    <property type="entry name" value="TRANSCRIPTIONAL ACTIVATOR PROTEIN UGA3"/>
    <property type="match status" value="1"/>
</dbReference>